<organism evidence="1">
    <name type="scientific">hydrothermal vent metagenome</name>
    <dbReference type="NCBI Taxonomy" id="652676"/>
    <lineage>
        <taxon>unclassified sequences</taxon>
        <taxon>metagenomes</taxon>
        <taxon>ecological metagenomes</taxon>
    </lineage>
</organism>
<evidence type="ECO:0000313" key="1">
    <source>
        <dbReference type="EMBL" id="VAW41098.1"/>
    </source>
</evidence>
<gene>
    <name evidence="1" type="ORF">MNBD_DELTA04-938</name>
</gene>
<reference evidence="1" key="1">
    <citation type="submission" date="2018-06" db="EMBL/GenBank/DDBJ databases">
        <authorList>
            <person name="Zhirakovskaya E."/>
        </authorList>
    </citation>
    <scope>NUCLEOTIDE SEQUENCE</scope>
</reference>
<name>A0A3B0VBM8_9ZZZZ</name>
<accession>A0A3B0VBM8</accession>
<proteinExistence type="predicted"/>
<dbReference type="EMBL" id="UOEY01000118">
    <property type="protein sequence ID" value="VAW41098.1"/>
    <property type="molecule type" value="Genomic_DNA"/>
</dbReference>
<protein>
    <submittedName>
        <fullName evidence="1">Uncharacterized protein</fullName>
    </submittedName>
</protein>
<sequence length="81" mass="9284">MVFPKPSRLAYLPDPGIILKKQSSEYHLYTCGYFFRLSRSLPLVADLTSNKKLRFRTDTGLVECIGWLSFYHAAGRRSNPS</sequence>
<dbReference type="AlphaFoldDB" id="A0A3B0VBM8"/>